<comment type="caution">
    <text evidence="2">The sequence shown here is derived from an EMBL/GenBank/DDBJ whole genome shotgun (WGS) entry which is preliminary data.</text>
</comment>
<accession>A0ABV6JVH0</accession>
<reference evidence="2 3" key="1">
    <citation type="submission" date="2024-09" db="EMBL/GenBank/DDBJ databases">
        <authorList>
            <person name="Sun Q."/>
            <person name="Mori K."/>
        </authorList>
    </citation>
    <scope>NUCLEOTIDE SEQUENCE [LARGE SCALE GENOMIC DNA]</scope>
    <source>
        <strain evidence="2 3">TBRC 5777</strain>
    </source>
</reference>
<evidence type="ECO:0000313" key="2">
    <source>
        <dbReference type="EMBL" id="MFC0409460.1"/>
    </source>
</evidence>
<name>A0ABV6JVH0_9PROT</name>
<feature type="region of interest" description="Disordered" evidence="1">
    <location>
        <begin position="372"/>
        <end position="397"/>
    </location>
</feature>
<sequence length="397" mass="43046">MSATETQADPGFMENFLDLAGKPAWLQRVAEISETIRNRTLGARAAQQRHAMELALARLCAPSKEARSGDRAERCVTTFAREAVQLAANLPPGPRERFRELLAAGLTGQANLIPLFHMLRVAALQRSRGFEVHHAGLLDGAAFDLLIRRDGAEAEIVCDTMSAEEGRPLHRTGWCALVDRVNPDLHTWLSAHPGRYVLKMTLPEGLKAPDHVAELHRRITAMLSARSRQDTDADAVLKLDPLLLAGAQAELPSSLRAQFGPDAHLAVAGNPAGGSVFVLAARSGRENDIAAAVCRRLVAATERLSGTRPGILSIFLDDLEPGEWRGLRDRLELEGAVRRFLTTAEARKVVAVTCASRMELLEVQPPAGVAEGEMRYRNPSHPQAKLGPLQPAIASSL</sequence>
<keyword evidence="3" id="KW-1185">Reference proteome</keyword>
<evidence type="ECO:0000313" key="3">
    <source>
        <dbReference type="Proteomes" id="UP001589865"/>
    </source>
</evidence>
<protein>
    <submittedName>
        <fullName evidence="2">Uncharacterized protein</fullName>
    </submittedName>
</protein>
<dbReference type="EMBL" id="JBHLUN010000009">
    <property type="protein sequence ID" value="MFC0409460.1"/>
    <property type="molecule type" value="Genomic_DNA"/>
</dbReference>
<evidence type="ECO:0000256" key="1">
    <source>
        <dbReference type="SAM" id="MobiDB-lite"/>
    </source>
</evidence>
<dbReference type="Proteomes" id="UP001589865">
    <property type="component" value="Unassembled WGS sequence"/>
</dbReference>
<dbReference type="RefSeq" id="WP_377045201.1">
    <property type="nucleotide sequence ID" value="NZ_JBHLUN010000009.1"/>
</dbReference>
<gene>
    <name evidence="2" type="ORF">ACFFGY_14495</name>
</gene>
<proteinExistence type="predicted"/>
<organism evidence="2 3">
    <name type="scientific">Roseomonas elaeocarpi</name>
    <dbReference type="NCBI Taxonomy" id="907779"/>
    <lineage>
        <taxon>Bacteria</taxon>
        <taxon>Pseudomonadati</taxon>
        <taxon>Pseudomonadota</taxon>
        <taxon>Alphaproteobacteria</taxon>
        <taxon>Acetobacterales</taxon>
        <taxon>Roseomonadaceae</taxon>
        <taxon>Roseomonas</taxon>
    </lineage>
</organism>